<dbReference type="Proteomes" id="UP000231279">
    <property type="component" value="Unassembled WGS sequence"/>
</dbReference>
<dbReference type="GO" id="GO:0102965">
    <property type="term" value="F:alcohol-forming long-chain fatty acyl-CoA reductase activity"/>
    <property type="evidence" value="ECO:0007669"/>
    <property type="project" value="UniProtKB-EC"/>
</dbReference>
<comment type="caution">
    <text evidence="3">The sequence shown here is derived from an EMBL/GenBank/DDBJ whole genome shotgun (WGS) entry which is preliminary data.</text>
</comment>
<protein>
    <recommendedName>
        <fullName evidence="1">Fatty acyl-CoA reductase</fullName>
        <ecNumber evidence="1">1.2.1.84</ecNumber>
    </recommendedName>
</protein>
<dbReference type="EMBL" id="NKXS01003580">
    <property type="protein sequence ID" value="PIN09215.1"/>
    <property type="molecule type" value="Genomic_DNA"/>
</dbReference>
<evidence type="ECO:0000256" key="1">
    <source>
        <dbReference type="RuleBase" id="RU363097"/>
    </source>
</evidence>
<comment type="catalytic activity">
    <reaction evidence="1">
        <text>a long-chain fatty acyl-CoA + 2 NADPH + 2 H(+) = a long-chain primary fatty alcohol + 2 NADP(+) + CoA</text>
        <dbReference type="Rhea" id="RHEA:52716"/>
        <dbReference type="ChEBI" id="CHEBI:15378"/>
        <dbReference type="ChEBI" id="CHEBI:57287"/>
        <dbReference type="ChEBI" id="CHEBI:57783"/>
        <dbReference type="ChEBI" id="CHEBI:58349"/>
        <dbReference type="ChEBI" id="CHEBI:77396"/>
        <dbReference type="ChEBI" id="CHEBI:83139"/>
        <dbReference type="EC" id="1.2.1.84"/>
    </reaction>
</comment>
<dbReference type="OrthoDB" id="429813at2759"/>
<keyword evidence="1" id="KW-0443">Lipid metabolism</keyword>
<dbReference type="PANTHER" id="PTHR11011">
    <property type="entry name" value="MALE STERILITY PROTEIN 2-RELATED"/>
    <property type="match status" value="1"/>
</dbReference>
<gene>
    <name evidence="3" type="ORF">CDL12_18200</name>
</gene>
<dbReference type="GO" id="GO:0080019">
    <property type="term" value="F:alcohol-forming very long-chain fatty acyl-CoA reductase activity"/>
    <property type="evidence" value="ECO:0007669"/>
    <property type="project" value="InterPro"/>
</dbReference>
<comment type="similarity">
    <text evidence="1">Belongs to the fatty acyl-CoA reductase family.</text>
</comment>
<accession>A0A2G9GVH8</accession>
<proteinExistence type="inferred from homology"/>
<evidence type="ECO:0000259" key="2">
    <source>
        <dbReference type="Pfam" id="PF07993"/>
    </source>
</evidence>
<dbReference type="GO" id="GO:0035336">
    <property type="term" value="P:long-chain fatty-acyl-CoA metabolic process"/>
    <property type="evidence" value="ECO:0007669"/>
    <property type="project" value="TreeGrafter"/>
</dbReference>
<dbReference type="InterPro" id="IPR036291">
    <property type="entry name" value="NAD(P)-bd_dom_sf"/>
</dbReference>
<sequence length="388" mass="44481">MEESKILQYFEGKTIFITGATGFLAKIFLEKILRVQPNIKKLYLLIRETAKKSTEQRLQEEVVNTELFRVLREEYGKDLNFVLLPKVIPISGDVSHDNLGITNPKIREEMWQEIDIIVNSAATTKFDERYDIAMGINAIGAMHVQNFARNCSKLETLLHVSTAFVHGTKIGLIPEKPYHMGETLDASKIPYLDINKEKHIMEETLKRLKTQKAMEKEITQTMKDLGIERAKLHGWPNTYVFTKAIGEMMLENFKDKAKVIIIRPTIITSTYREPFPGWIEGVRTLDSIFAAYGKGKLKFFVGDPESKLDMIGSSRQNPVKYDEVKWLMHRYLAENPLLDSQGKPIKVGLPTNLNSMASFHNYIAIHYLPFLQHMHQCKTKNQSCQASS</sequence>
<dbReference type="InterPro" id="IPR026055">
    <property type="entry name" value="FAR"/>
</dbReference>
<dbReference type="SUPFAM" id="SSF51735">
    <property type="entry name" value="NAD(P)-binding Rossmann-fold domains"/>
    <property type="match status" value="1"/>
</dbReference>
<dbReference type="AlphaFoldDB" id="A0A2G9GVH8"/>
<dbReference type="Gene3D" id="3.40.50.720">
    <property type="entry name" value="NAD(P)-binding Rossmann-like Domain"/>
    <property type="match status" value="1"/>
</dbReference>
<evidence type="ECO:0000313" key="3">
    <source>
        <dbReference type="EMBL" id="PIN09215.1"/>
    </source>
</evidence>
<keyword evidence="1 3" id="KW-0560">Oxidoreductase</keyword>
<feature type="domain" description="Thioester reductase (TE)" evidence="2">
    <location>
        <begin position="17"/>
        <end position="311"/>
    </location>
</feature>
<dbReference type="PANTHER" id="PTHR11011:SF105">
    <property type="entry name" value="FATTY ACYL-COA REDUCTASE"/>
    <property type="match status" value="1"/>
</dbReference>
<dbReference type="CDD" id="cd05236">
    <property type="entry name" value="FAR-N_SDR_e"/>
    <property type="match status" value="1"/>
</dbReference>
<evidence type="ECO:0000313" key="4">
    <source>
        <dbReference type="Proteomes" id="UP000231279"/>
    </source>
</evidence>
<name>A0A2G9GVH8_9LAMI</name>
<organism evidence="3 4">
    <name type="scientific">Handroanthus impetiginosus</name>
    <dbReference type="NCBI Taxonomy" id="429701"/>
    <lineage>
        <taxon>Eukaryota</taxon>
        <taxon>Viridiplantae</taxon>
        <taxon>Streptophyta</taxon>
        <taxon>Embryophyta</taxon>
        <taxon>Tracheophyta</taxon>
        <taxon>Spermatophyta</taxon>
        <taxon>Magnoliopsida</taxon>
        <taxon>eudicotyledons</taxon>
        <taxon>Gunneridae</taxon>
        <taxon>Pentapetalae</taxon>
        <taxon>asterids</taxon>
        <taxon>lamiids</taxon>
        <taxon>Lamiales</taxon>
        <taxon>Bignoniaceae</taxon>
        <taxon>Crescentiina</taxon>
        <taxon>Tabebuia alliance</taxon>
        <taxon>Handroanthus</taxon>
    </lineage>
</organism>
<keyword evidence="4" id="KW-1185">Reference proteome</keyword>
<keyword evidence="1" id="KW-0521">NADP</keyword>
<dbReference type="EC" id="1.2.1.84" evidence="1"/>
<comment type="function">
    <text evidence="1">Catalyzes the reduction of fatty acyl-CoA to fatty alcohols.</text>
</comment>
<dbReference type="GO" id="GO:0010345">
    <property type="term" value="P:suberin biosynthetic process"/>
    <property type="evidence" value="ECO:0007669"/>
    <property type="project" value="TreeGrafter"/>
</dbReference>
<dbReference type="STRING" id="429701.A0A2G9GVH8"/>
<reference evidence="4" key="1">
    <citation type="journal article" date="2018" name="Gigascience">
        <title>Genome assembly of the Pink Ipe (Handroanthus impetiginosus, Bignoniaceae), a highly valued, ecologically keystone Neotropical timber forest tree.</title>
        <authorList>
            <person name="Silva-Junior O.B."/>
            <person name="Grattapaglia D."/>
            <person name="Novaes E."/>
            <person name="Collevatti R.G."/>
        </authorList>
    </citation>
    <scope>NUCLEOTIDE SEQUENCE [LARGE SCALE GENOMIC DNA]</scope>
    <source>
        <strain evidence="4">cv. UFG-1</strain>
    </source>
</reference>
<dbReference type="Pfam" id="PF07993">
    <property type="entry name" value="NAD_binding_4"/>
    <property type="match status" value="1"/>
</dbReference>
<dbReference type="InterPro" id="IPR013120">
    <property type="entry name" value="FAR_NAD-bd"/>
</dbReference>
<keyword evidence="1" id="KW-0444">Lipid biosynthesis</keyword>